<dbReference type="InterPro" id="IPR001647">
    <property type="entry name" value="HTH_TetR"/>
</dbReference>
<proteinExistence type="predicted"/>
<dbReference type="Pfam" id="PF00440">
    <property type="entry name" value="TetR_N"/>
    <property type="match status" value="1"/>
</dbReference>
<keyword evidence="1" id="KW-0805">Transcription regulation</keyword>
<dbReference type="EMBL" id="CAJB01000086">
    <property type="protein sequence ID" value="CCH77242.1"/>
    <property type="molecule type" value="Genomic_DNA"/>
</dbReference>
<evidence type="ECO:0000313" key="6">
    <source>
        <dbReference type="EMBL" id="CCH77242.1"/>
    </source>
</evidence>
<dbReference type="PROSITE" id="PS01081">
    <property type="entry name" value="HTH_TETR_1"/>
    <property type="match status" value="1"/>
</dbReference>
<accession>A0A077LWN6</accession>
<dbReference type="InterPro" id="IPR050109">
    <property type="entry name" value="HTH-type_TetR-like_transc_reg"/>
</dbReference>
<dbReference type="STRING" id="1194083.BN12_1760002"/>
<evidence type="ECO:0000313" key="7">
    <source>
        <dbReference type="Proteomes" id="UP000035721"/>
    </source>
</evidence>
<dbReference type="GO" id="GO:0000976">
    <property type="term" value="F:transcription cis-regulatory region binding"/>
    <property type="evidence" value="ECO:0007669"/>
    <property type="project" value="TreeGrafter"/>
</dbReference>
<organism evidence="6 7">
    <name type="scientific">Nostocoides japonicum T1-X7</name>
    <dbReference type="NCBI Taxonomy" id="1194083"/>
    <lineage>
        <taxon>Bacteria</taxon>
        <taxon>Bacillati</taxon>
        <taxon>Actinomycetota</taxon>
        <taxon>Actinomycetes</taxon>
        <taxon>Micrococcales</taxon>
        <taxon>Intrasporangiaceae</taxon>
        <taxon>Nostocoides</taxon>
    </lineage>
</organism>
<keyword evidence="7" id="KW-1185">Reference proteome</keyword>
<dbReference type="PANTHER" id="PTHR30055">
    <property type="entry name" value="HTH-TYPE TRANSCRIPTIONAL REGULATOR RUTR"/>
    <property type="match status" value="1"/>
</dbReference>
<evidence type="ECO:0000256" key="1">
    <source>
        <dbReference type="ARBA" id="ARBA00023015"/>
    </source>
</evidence>
<comment type="caution">
    <text evidence="6">The sequence shown here is derived from an EMBL/GenBank/DDBJ whole genome shotgun (WGS) entry which is preliminary data.</text>
</comment>
<dbReference type="PROSITE" id="PS50977">
    <property type="entry name" value="HTH_TETR_2"/>
    <property type="match status" value="1"/>
</dbReference>
<evidence type="ECO:0000256" key="2">
    <source>
        <dbReference type="ARBA" id="ARBA00023125"/>
    </source>
</evidence>
<keyword evidence="2 4" id="KW-0238">DNA-binding</keyword>
<dbReference type="Gene3D" id="1.10.357.10">
    <property type="entry name" value="Tetracycline Repressor, domain 2"/>
    <property type="match status" value="1"/>
</dbReference>
<dbReference type="Proteomes" id="UP000035721">
    <property type="component" value="Unassembled WGS sequence"/>
</dbReference>
<evidence type="ECO:0000256" key="3">
    <source>
        <dbReference type="ARBA" id="ARBA00023163"/>
    </source>
</evidence>
<keyword evidence="3" id="KW-0804">Transcription</keyword>
<protein>
    <submittedName>
        <fullName evidence="6">Putative Transcriptional regulator, TetR family protein</fullName>
    </submittedName>
</protein>
<feature type="DNA-binding region" description="H-T-H motif" evidence="4">
    <location>
        <begin position="38"/>
        <end position="57"/>
    </location>
</feature>
<name>A0A077LWN6_9MICO</name>
<dbReference type="GO" id="GO:0003700">
    <property type="term" value="F:DNA-binding transcription factor activity"/>
    <property type="evidence" value="ECO:0007669"/>
    <property type="project" value="TreeGrafter"/>
</dbReference>
<reference evidence="6 7" key="1">
    <citation type="journal article" date="2013" name="ISME J.">
        <title>A metabolic model for members of the genus Tetrasphaera involved in enhanced biological phosphorus removal.</title>
        <authorList>
            <person name="Kristiansen R."/>
            <person name="Nguyen H.T.T."/>
            <person name="Saunders A.M."/>
            <person name="Nielsen J.L."/>
            <person name="Wimmer R."/>
            <person name="Le V.Q."/>
            <person name="McIlroy S.J."/>
            <person name="Petrovski S."/>
            <person name="Seviour R.J."/>
            <person name="Calteau A."/>
            <person name="Nielsen K.L."/>
            <person name="Nielsen P.H."/>
        </authorList>
    </citation>
    <scope>NUCLEOTIDE SEQUENCE [LARGE SCALE GENOMIC DNA]</scope>
    <source>
        <strain evidence="6 7">T1-X7</strain>
    </source>
</reference>
<gene>
    <name evidence="6" type="ORF">BN12_1760002</name>
</gene>
<evidence type="ECO:0000256" key="4">
    <source>
        <dbReference type="PROSITE-ProRule" id="PRU00335"/>
    </source>
</evidence>
<dbReference type="OrthoDB" id="8688418at2"/>
<sequence>MRTTERCSLRDRKRAETTARIEAAAVELVLRDGPDAATVDAISDRAGISPRTFFNYFDSKDSAILGIQPDGGDELVLEERLAAGHEGEDPVVVLVGVVAGVLRTGSGASSRLRRDREAIIRRHPEILGSQLASLSARKTRLLEYAARILSGDVRFPDDADADARAGIVLAMCVAAVKAAFDEWARSAAPVDPQIEERAVALIHTTLRSLV</sequence>
<dbReference type="SUPFAM" id="SSF46689">
    <property type="entry name" value="Homeodomain-like"/>
    <property type="match status" value="1"/>
</dbReference>
<dbReference type="RefSeq" id="WP_053080061.1">
    <property type="nucleotide sequence ID" value="NZ_HF570958.1"/>
</dbReference>
<evidence type="ECO:0000259" key="5">
    <source>
        <dbReference type="PROSITE" id="PS50977"/>
    </source>
</evidence>
<feature type="domain" description="HTH tetR-type" evidence="5">
    <location>
        <begin position="15"/>
        <end position="75"/>
    </location>
</feature>
<dbReference type="InterPro" id="IPR009057">
    <property type="entry name" value="Homeodomain-like_sf"/>
</dbReference>
<dbReference type="AlphaFoldDB" id="A0A077LWN6"/>
<dbReference type="InterPro" id="IPR023772">
    <property type="entry name" value="DNA-bd_HTH_TetR-type_CS"/>
</dbReference>
<dbReference type="PANTHER" id="PTHR30055:SF238">
    <property type="entry name" value="MYCOFACTOCIN BIOSYNTHESIS TRANSCRIPTIONAL REGULATOR MFTR-RELATED"/>
    <property type="match status" value="1"/>
</dbReference>